<feature type="transmembrane region" description="Helical" evidence="10">
    <location>
        <begin position="199"/>
        <end position="222"/>
    </location>
</feature>
<dbReference type="GeneID" id="113404174"/>
<dbReference type="PANTHER" id="PTHR21137">
    <property type="entry name" value="ODORANT RECEPTOR"/>
    <property type="match status" value="1"/>
</dbReference>
<evidence type="ECO:0000256" key="9">
    <source>
        <dbReference type="ARBA" id="ARBA00023224"/>
    </source>
</evidence>
<feature type="transmembrane region" description="Helical" evidence="10">
    <location>
        <begin position="50"/>
        <end position="68"/>
    </location>
</feature>
<evidence type="ECO:0000256" key="7">
    <source>
        <dbReference type="ARBA" id="ARBA00023136"/>
    </source>
</evidence>
<gene>
    <name evidence="12" type="primary">LOC113404174</name>
</gene>
<evidence type="ECO:0000256" key="2">
    <source>
        <dbReference type="ARBA" id="ARBA00022475"/>
    </source>
</evidence>
<dbReference type="Pfam" id="PF02949">
    <property type="entry name" value="7tm_6"/>
    <property type="match status" value="1"/>
</dbReference>
<evidence type="ECO:0000256" key="4">
    <source>
        <dbReference type="ARBA" id="ARBA00022692"/>
    </source>
</evidence>
<keyword evidence="4 10" id="KW-0812">Transmembrane</keyword>
<keyword evidence="2" id="KW-1003">Cell membrane</keyword>
<comment type="caution">
    <text evidence="10">Lacks conserved residue(s) required for the propagation of feature annotation.</text>
</comment>
<dbReference type="PANTHER" id="PTHR21137:SF35">
    <property type="entry name" value="ODORANT RECEPTOR 19A-RELATED"/>
    <property type="match status" value="1"/>
</dbReference>
<feature type="transmembrane region" description="Helical" evidence="10">
    <location>
        <begin position="138"/>
        <end position="160"/>
    </location>
</feature>
<evidence type="ECO:0000256" key="1">
    <source>
        <dbReference type="ARBA" id="ARBA00004651"/>
    </source>
</evidence>
<reference evidence="12" key="1">
    <citation type="submission" date="2025-08" db="UniProtKB">
        <authorList>
            <consortium name="RefSeq"/>
        </authorList>
    </citation>
    <scope>IDENTIFICATION</scope>
    <source>
        <tissue evidence="12">Whole body</tissue>
    </source>
</reference>
<keyword evidence="11" id="KW-1185">Reference proteome</keyword>
<accession>A0ABM4AP40</accession>
<evidence type="ECO:0000313" key="11">
    <source>
        <dbReference type="Proteomes" id="UP001652626"/>
    </source>
</evidence>
<keyword evidence="3 10" id="KW-0716">Sensory transduction</keyword>
<evidence type="ECO:0000256" key="5">
    <source>
        <dbReference type="ARBA" id="ARBA00022725"/>
    </source>
</evidence>
<evidence type="ECO:0000313" key="12">
    <source>
        <dbReference type="RefSeq" id="XP_064073069.1"/>
    </source>
</evidence>
<evidence type="ECO:0000256" key="10">
    <source>
        <dbReference type="RuleBase" id="RU351113"/>
    </source>
</evidence>
<keyword evidence="6 10" id="KW-1133">Transmembrane helix</keyword>
<protein>
    <recommendedName>
        <fullName evidence="10">Odorant receptor</fullName>
    </recommendedName>
</protein>
<dbReference type="Proteomes" id="UP001652626">
    <property type="component" value="Chromosome 14"/>
</dbReference>
<name>A0ABM4AP40_VANTA</name>
<feature type="transmembrane region" description="Helical" evidence="10">
    <location>
        <begin position="327"/>
        <end position="351"/>
    </location>
</feature>
<evidence type="ECO:0000256" key="6">
    <source>
        <dbReference type="ARBA" id="ARBA00022989"/>
    </source>
</evidence>
<dbReference type="RefSeq" id="XP_064073069.1">
    <property type="nucleotide sequence ID" value="XM_064216999.1"/>
</dbReference>
<dbReference type="InterPro" id="IPR004117">
    <property type="entry name" value="7tm6_olfct_rcpt"/>
</dbReference>
<keyword evidence="9 10" id="KW-0807">Transducer</keyword>
<feature type="transmembrane region" description="Helical" evidence="10">
    <location>
        <begin position="302"/>
        <end position="321"/>
    </location>
</feature>
<comment type="similarity">
    <text evidence="10">Belongs to the insect chemoreceptor superfamily. Heteromeric odorant receptor channel (TC 1.A.69) family.</text>
</comment>
<keyword evidence="7 10" id="KW-0472">Membrane</keyword>
<keyword evidence="5 10" id="KW-0552">Olfaction</keyword>
<proteinExistence type="inferred from homology"/>
<organism evidence="11 12">
    <name type="scientific">Vanessa tameamea</name>
    <name type="common">Kamehameha butterfly</name>
    <dbReference type="NCBI Taxonomy" id="334116"/>
    <lineage>
        <taxon>Eukaryota</taxon>
        <taxon>Metazoa</taxon>
        <taxon>Ecdysozoa</taxon>
        <taxon>Arthropoda</taxon>
        <taxon>Hexapoda</taxon>
        <taxon>Insecta</taxon>
        <taxon>Pterygota</taxon>
        <taxon>Neoptera</taxon>
        <taxon>Endopterygota</taxon>
        <taxon>Lepidoptera</taxon>
        <taxon>Glossata</taxon>
        <taxon>Ditrysia</taxon>
        <taxon>Papilionoidea</taxon>
        <taxon>Nymphalidae</taxon>
        <taxon>Nymphalinae</taxon>
        <taxon>Vanessa</taxon>
    </lineage>
</organism>
<evidence type="ECO:0000256" key="3">
    <source>
        <dbReference type="ARBA" id="ARBA00022606"/>
    </source>
</evidence>
<comment type="subcellular location">
    <subcellularLocation>
        <location evidence="1 10">Cell membrane</location>
        <topology evidence="1 10">Multi-pass membrane protein</topology>
    </subcellularLocation>
</comment>
<sequence length="424" mass="49484">MRKLQEPSSPMDLSYMKRIKFYLTLLGAWPYKELYGTYKEKPRKIPLRNYKTLFVLLIGVLLSGVLYLKSHIRKLSFFELGHSYITVFMNFIAVQRVSTPIMKSYRRTVVDFVLKLHLFHHKHKSEYAMKVYQQVHRISSLFSIFLYILMYVGIILFQLMPLYNNIQSGAFKATSHSIENGTRYEHSVYHYTPFEYHNFGYSVIFIINWIVVFDCSISLCTYDSLMTLIVFNIWGHLKILIYNLEHFPRPRTLGDTNSTNSIMYTDEELKNVQALLKENIAHHIMVTQFMSQASKAFGPIMCFYYLFDQVSGCILLLELSAMDMEAIVNYGILTAILLQQLVQISAIFEIIGSKSETLKNTIYSLPWEYMDVENRKIVLIFLNNSQKPITLKALGMIYVGVQTMATIMKTSVSYFIMLRTFAEK</sequence>
<keyword evidence="8 10" id="KW-0675">Receptor</keyword>
<evidence type="ECO:0000256" key="8">
    <source>
        <dbReference type="ARBA" id="ARBA00023170"/>
    </source>
</evidence>